<reference evidence="2 3" key="1">
    <citation type="submission" date="2018-08" db="EMBL/GenBank/DDBJ databases">
        <title>Genome and evolution of the arbuscular mycorrhizal fungus Diversispora epigaea (formerly Glomus versiforme) and its bacterial endosymbionts.</title>
        <authorList>
            <person name="Sun X."/>
            <person name="Fei Z."/>
            <person name="Harrison M."/>
        </authorList>
    </citation>
    <scope>NUCLEOTIDE SEQUENCE [LARGE SCALE GENOMIC DNA]</scope>
    <source>
        <strain evidence="2 3">IT104</strain>
    </source>
</reference>
<dbReference type="Pfam" id="PF07714">
    <property type="entry name" value="PK_Tyr_Ser-Thr"/>
    <property type="match status" value="1"/>
</dbReference>
<proteinExistence type="predicted"/>
<accession>A0A397JKM6</accession>
<dbReference type="InterPro" id="IPR011990">
    <property type="entry name" value="TPR-like_helical_dom_sf"/>
</dbReference>
<gene>
    <name evidence="2" type="ORF">Glove_37g99</name>
</gene>
<dbReference type="PANTHER" id="PTHR43628">
    <property type="entry name" value="ACTIVATOR OF C KINASE PROTEIN 1-RELATED"/>
    <property type="match status" value="1"/>
</dbReference>
<protein>
    <recommendedName>
        <fullName evidence="1">Protein kinase domain-containing protein</fullName>
    </recommendedName>
</protein>
<organism evidence="2 3">
    <name type="scientific">Diversispora epigaea</name>
    <dbReference type="NCBI Taxonomy" id="1348612"/>
    <lineage>
        <taxon>Eukaryota</taxon>
        <taxon>Fungi</taxon>
        <taxon>Fungi incertae sedis</taxon>
        <taxon>Mucoromycota</taxon>
        <taxon>Glomeromycotina</taxon>
        <taxon>Glomeromycetes</taxon>
        <taxon>Diversisporales</taxon>
        <taxon>Diversisporaceae</taxon>
        <taxon>Diversispora</taxon>
    </lineage>
</organism>
<dbReference type="OrthoDB" id="272077at2759"/>
<dbReference type="GO" id="GO:0005524">
    <property type="term" value="F:ATP binding"/>
    <property type="evidence" value="ECO:0007669"/>
    <property type="project" value="InterPro"/>
</dbReference>
<dbReference type="Proteomes" id="UP000266861">
    <property type="component" value="Unassembled WGS sequence"/>
</dbReference>
<dbReference type="Gene3D" id="1.10.510.10">
    <property type="entry name" value="Transferase(Phosphotransferase) domain 1"/>
    <property type="match status" value="1"/>
</dbReference>
<dbReference type="GO" id="GO:0004672">
    <property type="term" value="F:protein kinase activity"/>
    <property type="evidence" value="ECO:0007669"/>
    <property type="project" value="InterPro"/>
</dbReference>
<name>A0A397JKM6_9GLOM</name>
<dbReference type="PANTHER" id="PTHR43628:SF1">
    <property type="entry name" value="CHITIN SYNTHASE REGULATORY FACTOR 2-RELATED"/>
    <property type="match status" value="1"/>
</dbReference>
<dbReference type="Pfam" id="PF08238">
    <property type="entry name" value="Sel1"/>
    <property type="match status" value="7"/>
</dbReference>
<dbReference type="AlphaFoldDB" id="A0A397JKM6"/>
<comment type="caution">
    <text evidence="2">The sequence shown here is derived from an EMBL/GenBank/DDBJ whole genome shotgun (WGS) entry which is preliminary data.</text>
</comment>
<keyword evidence="3" id="KW-1185">Reference proteome</keyword>
<dbReference type="InterPro" id="IPR052945">
    <property type="entry name" value="Mitotic_Regulator"/>
</dbReference>
<evidence type="ECO:0000313" key="3">
    <source>
        <dbReference type="Proteomes" id="UP000266861"/>
    </source>
</evidence>
<dbReference type="PROSITE" id="PS50011">
    <property type="entry name" value="PROTEIN_KINASE_DOM"/>
    <property type="match status" value="1"/>
</dbReference>
<dbReference type="InterPro" id="IPR006597">
    <property type="entry name" value="Sel1-like"/>
</dbReference>
<dbReference type="STRING" id="1348612.A0A397JKM6"/>
<feature type="domain" description="Protein kinase" evidence="1">
    <location>
        <begin position="26"/>
        <end position="280"/>
    </location>
</feature>
<dbReference type="InterPro" id="IPR001245">
    <property type="entry name" value="Ser-Thr/Tyr_kinase_cat_dom"/>
</dbReference>
<dbReference type="Gene3D" id="1.25.40.10">
    <property type="entry name" value="Tetratricopeptide repeat domain"/>
    <property type="match status" value="1"/>
</dbReference>
<dbReference type="InterPro" id="IPR000719">
    <property type="entry name" value="Prot_kinase_dom"/>
</dbReference>
<evidence type="ECO:0000313" key="2">
    <source>
        <dbReference type="EMBL" id="RHZ87348.1"/>
    </source>
</evidence>
<dbReference type="InterPro" id="IPR011009">
    <property type="entry name" value="Kinase-like_dom_sf"/>
</dbReference>
<evidence type="ECO:0000259" key="1">
    <source>
        <dbReference type="PROSITE" id="PS50011"/>
    </source>
</evidence>
<dbReference type="SMART" id="SM00671">
    <property type="entry name" value="SEL1"/>
    <property type="match status" value="7"/>
</dbReference>
<dbReference type="SUPFAM" id="SSF81901">
    <property type="entry name" value="HCP-like"/>
    <property type="match status" value="2"/>
</dbReference>
<dbReference type="EMBL" id="PQFF01000035">
    <property type="protein sequence ID" value="RHZ87348.1"/>
    <property type="molecule type" value="Genomic_DNA"/>
</dbReference>
<dbReference type="SUPFAM" id="SSF56112">
    <property type="entry name" value="Protein kinase-like (PK-like)"/>
    <property type="match status" value="1"/>
</dbReference>
<sequence>MSRIDNLIIEDNFQKENIPFYHYSEFENVKLISENVYKATYKISQKTIALKCVSLRDEFTLENFINEVKRHRKLKSESVLRFYGITKENTNNYMIILKYANNGSLRQYLKTNFQKMDWNAKLNLAKQITNALINLHSNEIIHGKLNSENIIVHNGNIKINDFEMAKHASEPFKFLINILGPIQYIDPQHLELFNIIGKNKCSDIFSLGIILWEISSGKPPFEMDSSSNIGLLNNIVKGEREMIMPGTPLKYKEIYTDCWKHNGNLRPEISQVVKNLSKIIISDEIIALKLEKSNKQNDDPEVQTDPPFIDETIKDLFEFFIDSYKKHTWKMRPIMIKNYIRKCNKNPVKVLYEMIRHPSYYWFTSLIGCFYWYGIGTIVDYKIAFKFFSLAANEITDMRNVSFTNSPSTKKPYEINKEIGLMYLANLYLDGQGVEKDMEKAFQIFTKVADKGSLMALTKVAYCYEAGLGVKKNERKAFELYLKSAEKGDLVAQFDVGRCYTHEIGILKDTAKGFQWYIKSALAGNISSMCNVGYCYDCGMGVDKDLKEAFKWYSKAAERGHSLAQYNLGSCYKDRSEIDEDRVKASEWFQKAAVNDHDKAQYEVGISFYEGRQTEKDIIKAIYWLNKANKNGSISAYFLLEEIIEIIDR</sequence>